<feature type="compositionally biased region" description="Basic and acidic residues" evidence="1">
    <location>
        <begin position="59"/>
        <end position="72"/>
    </location>
</feature>
<organism evidence="3 4">
    <name type="scientific">Streptomyces flavofungini</name>
    <dbReference type="NCBI Taxonomy" id="68200"/>
    <lineage>
        <taxon>Bacteria</taxon>
        <taxon>Bacillati</taxon>
        <taxon>Actinomycetota</taxon>
        <taxon>Actinomycetes</taxon>
        <taxon>Kitasatosporales</taxon>
        <taxon>Streptomycetaceae</taxon>
        <taxon>Streptomyces</taxon>
    </lineage>
</organism>
<evidence type="ECO:0000313" key="4">
    <source>
        <dbReference type="Proteomes" id="UP000634780"/>
    </source>
</evidence>
<gene>
    <name evidence="3" type="ORF">JGB26_00210</name>
</gene>
<feature type="region of interest" description="Disordered" evidence="1">
    <location>
        <begin position="38"/>
        <end position="72"/>
    </location>
</feature>
<feature type="transmembrane region" description="Helical" evidence="2">
    <location>
        <begin position="15"/>
        <end position="35"/>
    </location>
</feature>
<accession>A0ABS0WXA6</accession>
<reference evidence="3 4" key="1">
    <citation type="submission" date="2020-12" db="EMBL/GenBank/DDBJ databases">
        <title>Streptomyces typhae sp. nov., a novel endophytic actinomycete isolated from the root of cattail pollen (Typha angustifolia L.).</title>
        <authorList>
            <person name="Peng C."/>
            <person name="Liu C."/>
        </authorList>
    </citation>
    <scope>NUCLEOTIDE SEQUENCE [LARGE SCALE GENOMIC DNA]</scope>
    <source>
        <strain evidence="3 4">JCM 4753</strain>
    </source>
</reference>
<keyword evidence="2" id="KW-1133">Transmembrane helix</keyword>
<name>A0ABS0WXA6_9ACTN</name>
<evidence type="ECO:0000313" key="3">
    <source>
        <dbReference type="EMBL" id="MBJ3805563.1"/>
    </source>
</evidence>
<keyword evidence="2" id="KW-0472">Membrane</keyword>
<dbReference type="RefSeq" id="WP_190118050.1">
    <property type="nucleotide sequence ID" value="NZ_BMVR01000009.1"/>
</dbReference>
<evidence type="ECO:0000256" key="2">
    <source>
        <dbReference type="SAM" id="Phobius"/>
    </source>
</evidence>
<sequence>MSLLDLPDLLPNAPWWAIWLLVFLLVVTMCVTRIAKAFLPPPPRTGASGGATSGTAATGERRPWHGGARRETQYRGRWQPVVAPLVEGLITAETGPYRDHGFRF</sequence>
<evidence type="ECO:0000256" key="1">
    <source>
        <dbReference type="SAM" id="MobiDB-lite"/>
    </source>
</evidence>
<dbReference type="Proteomes" id="UP000634780">
    <property type="component" value="Unassembled WGS sequence"/>
</dbReference>
<dbReference type="EMBL" id="JAEKOZ010000001">
    <property type="protein sequence ID" value="MBJ3805563.1"/>
    <property type="molecule type" value="Genomic_DNA"/>
</dbReference>
<keyword evidence="4" id="KW-1185">Reference proteome</keyword>
<protein>
    <submittedName>
        <fullName evidence="3">Uncharacterized protein</fullName>
    </submittedName>
</protein>
<keyword evidence="2" id="KW-0812">Transmembrane</keyword>
<comment type="caution">
    <text evidence="3">The sequence shown here is derived from an EMBL/GenBank/DDBJ whole genome shotgun (WGS) entry which is preliminary data.</text>
</comment>
<proteinExistence type="predicted"/>